<sequence length="296" mass="33660">MAGRGKKPEYEDLEQYKHQFFQWVYIDLVRPLSEVQRRFNKLFDEECEAIGTRRHVTIDQWQTRKRRWDAEWAIGKGGPSAEVLEELDELPLWYRGHTRCKQLNPPTILEQPPSTSIRYEMRRKPGEAPAKPTLNKSSHDSQTNVGDEGSQQDQAPPSDAPVAHTIEIFEEDNPFDINQSSITSDPMYNLPFSPYDASSALDTPKDMQYYPPTYDFSHDSSSGLGSPWTPYGAPPSFHTSSPHQHTLSSSPSTLGDSSLPMTPTSFAQNPKRKRPPSNSFFVPPPLRRADNWPRTA</sequence>
<dbReference type="Proteomes" id="UP001161017">
    <property type="component" value="Unassembled WGS sequence"/>
</dbReference>
<evidence type="ECO:0000313" key="3">
    <source>
        <dbReference type="Proteomes" id="UP001161017"/>
    </source>
</evidence>
<gene>
    <name evidence="2" type="ORF">OHK93_001277</name>
</gene>
<dbReference type="AlphaFoldDB" id="A0AA43QP79"/>
<feature type="compositionally biased region" description="Polar residues" evidence="1">
    <location>
        <begin position="134"/>
        <end position="155"/>
    </location>
</feature>
<comment type="caution">
    <text evidence="2">The sequence shown here is derived from an EMBL/GenBank/DDBJ whole genome shotgun (WGS) entry which is preliminary data.</text>
</comment>
<proteinExistence type="predicted"/>
<organism evidence="2 3">
    <name type="scientific">Ramalina farinacea</name>
    <dbReference type="NCBI Taxonomy" id="258253"/>
    <lineage>
        <taxon>Eukaryota</taxon>
        <taxon>Fungi</taxon>
        <taxon>Dikarya</taxon>
        <taxon>Ascomycota</taxon>
        <taxon>Pezizomycotina</taxon>
        <taxon>Lecanoromycetes</taxon>
        <taxon>OSLEUM clade</taxon>
        <taxon>Lecanoromycetidae</taxon>
        <taxon>Lecanorales</taxon>
        <taxon>Lecanorineae</taxon>
        <taxon>Ramalinaceae</taxon>
        <taxon>Ramalina</taxon>
    </lineage>
</organism>
<protein>
    <submittedName>
        <fullName evidence="2">Uncharacterized protein</fullName>
    </submittedName>
</protein>
<evidence type="ECO:0000256" key="1">
    <source>
        <dbReference type="SAM" id="MobiDB-lite"/>
    </source>
</evidence>
<feature type="region of interest" description="Disordered" evidence="1">
    <location>
        <begin position="190"/>
        <end position="296"/>
    </location>
</feature>
<evidence type="ECO:0000313" key="2">
    <source>
        <dbReference type="EMBL" id="MDI1490077.1"/>
    </source>
</evidence>
<name>A0AA43QP79_9LECA</name>
<feature type="compositionally biased region" description="Low complexity" evidence="1">
    <location>
        <begin position="246"/>
        <end position="260"/>
    </location>
</feature>
<keyword evidence="3" id="KW-1185">Reference proteome</keyword>
<accession>A0AA43QP79</accession>
<dbReference type="EMBL" id="JAPUFD010000011">
    <property type="protein sequence ID" value="MDI1490077.1"/>
    <property type="molecule type" value="Genomic_DNA"/>
</dbReference>
<reference evidence="2" key="1">
    <citation type="journal article" date="2023" name="Genome Biol. Evol.">
        <title>First Whole Genome Sequence and Flow Cytometry Genome Size Data for the Lichen-Forming Fungus Ramalina farinacea (Ascomycota).</title>
        <authorList>
            <person name="Llewellyn T."/>
            <person name="Mian S."/>
            <person name="Hill R."/>
            <person name="Leitch I.J."/>
            <person name="Gaya E."/>
        </authorList>
    </citation>
    <scope>NUCLEOTIDE SEQUENCE</scope>
    <source>
        <strain evidence="2">LIQ254RAFAR</strain>
    </source>
</reference>
<feature type="region of interest" description="Disordered" evidence="1">
    <location>
        <begin position="124"/>
        <end position="160"/>
    </location>
</feature>
<feature type="compositionally biased region" description="Basic and acidic residues" evidence="1">
    <location>
        <begin position="287"/>
        <end position="296"/>
    </location>
</feature>